<sequence>MEIDNGFSGADRYEVGISRPGGRIMLSGTQAIVRMMLAQAAADREAGLNTAGFASGYRGSPLGAVDMEMWKAKRVLEQAGIRFLPAINEELAATAVLGTQRVGSDADRKVDGVFGLWYGKGPGVDRAGDALHHGNAYGSSEMGGVLVIVGDDHGCVSSSMSHQSDQTLIAWGMPVIHPASVADYEAYGLWGWAASRHSGLWIGFKAISETVESSVSCRSVERRSFSLPPVDPGNDGLHWRWPDLPGPQMEQRMAFKLEAFSAFARANPLDKLTFGQAAPRLLIAAVGKAHGDVMEALRQLGAGEAELESAGIALLQVGLVWPLSPLLAEMAETAKAVLVVEEKAAVAEALLKQHLYNVPEARRPVVIGKEDEEGRPLLPVAEELRPSRLAPLLLARLQALGVSAGLPACWQQPVLDHPAGLLKRTPYFCSGCPHNLSTLVPEGSRAQLGIGCHAMAARIPERHTSGSVQMGGEGVDWLGAEGFVDTGHIFQNMGDGTFFHSGHLAIRQAVAAGSNITYKLLYNDAVAMTGGQPIDGKLTVPQIVRLALAERVARVVVVADDPGRYVGDNALPGDTRVYHRDRMDEVQRELRELNGVSLLIYDQVCATEARRRRKRKQAPALNRSVVINEQVCEGCGDCQKASNCLSVVPLKTDHGVKRRIDQHSCNTDMSCLKGFCPSFVTLRGRPRVKRSDAELQRAVGQAVARLPEPGAALGTAPYEILLTGIGGTGVVTVSSIVATAAHLQQAAVSVLDFTGFAQKGGSVLSHIRLASDRAQLHQNRIDRGGADALIAADLVVATEREALECIRAGRTRIAANLHETQVGLMLRDPTLQVDSDGMLSLLEKRSGAQALALDAKALAERFATPLQANVLLLGFAWQAGLVPLRLDAVRQAIRLQGGSGDDNLAAFDCGRLAAGDPDALRRLDGGERTQDEFDDYERLKLSRMRLLAEYQNPEYAARYLRRLGKVEQATRDWQGEDAVQAEALRIAVARNLYKLMACKDEYEVARQLSDRGFLQRLAEEHGSLDGLRFHLAPDVFNFWRRQPRKVAVGRWILPLMRGLARLRFLRGSMFDPFAGQEDRRAERQLLADYESLLDTLCAGLERGKLAIAVKLARLPESVRGYGHVKLAAIPAMGKRKAELLLAFSEPSTGQPLPEQAQRRHIPIVAR</sequence>
<protein>
    <submittedName>
        <fullName evidence="4">2-oxoacid ferredoxin oxidoreductase</fullName>
    </submittedName>
</protein>
<organism evidence="4 5">
    <name type="scientific">Chromobacterium violaceum</name>
    <dbReference type="NCBI Taxonomy" id="536"/>
    <lineage>
        <taxon>Bacteria</taxon>
        <taxon>Pseudomonadati</taxon>
        <taxon>Pseudomonadota</taxon>
        <taxon>Betaproteobacteria</taxon>
        <taxon>Neisseriales</taxon>
        <taxon>Chromobacteriaceae</taxon>
        <taxon>Chromobacterium</taxon>
    </lineage>
</organism>
<dbReference type="Gene3D" id="3.40.920.10">
    <property type="entry name" value="Pyruvate-ferredoxin oxidoreductase, PFOR, domain III"/>
    <property type="match status" value="1"/>
</dbReference>
<dbReference type="SUPFAM" id="SSF53323">
    <property type="entry name" value="Pyruvate-ferredoxin oxidoreductase, PFOR, domain III"/>
    <property type="match status" value="1"/>
</dbReference>
<dbReference type="InterPro" id="IPR046667">
    <property type="entry name" value="DUF6537"/>
</dbReference>
<dbReference type="SUPFAM" id="SSF52518">
    <property type="entry name" value="Thiamin diphosphate-binding fold (THDP-binding)"/>
    <property type="match status" value="2"/>
</dbReference>
<dbReference type="Gene3D" id="3.40.50.970">
    <property type="match status" value="1"/>
</dbReference>
<dbReference type="Pfam" id="PF01558">
    <property type="entry name" value="POR"/>
    <property type="match status" value="1"/>
</dbReference>
<reference evidence="4 5" key="1">
    <citation type="submission" date="2017-05" db="EMBL/GenBank/DDBJ databases">
        <title>Chromobacterium violaceum GHPS1 isolated from Hydrocarbon polluted soil in French Guiana display an awesome secondary metabolite arsenal and a battery of drug and heavy-metal-resistance and detoxification of xenobiotics proteins.</title>
        <authorList>
            <person name="Belbahri L."/>
        </authorList>
    </citation>
    <scope>NUCLEOTIDE SEQUENCE [LARGE SCALE GENOMIC DNA]</scope>
    <source>
        <strain evidence="4 5">GHPS1</strain>
    </source>
</reference>
<dbReference type="InterPro" id="IPR051457">
    <property type="entry name" value="2-oxoacid:Fd_oxidoreductase"/>
</dbReference>
<keyword evidence="1" id="KW-0560">Oxidoreductase</keyword>
<dbReference type="InterPro" id="IPR029061">
    <property type="entry name" value="THDP-binding"/>
</dbReference>
<dbReference type="CDD" id="cd07034">
    <property type="entry name" value="TPP_PYR_PFOR_IOR-alpha_like"/>
    <property type="match status" value="1"/>
</dbReference>
<dbReference type="PANTHER" id="PTHR48084">
    <property type="entry name" value="2-OXOGLUTARATE OXIDOREDUCTASE SUBUNIT KORB-RELATED"/>
    <property type="match status" value="1"/>
</dbReference>
<dbReference type="PANTHER" id="PTHR48084:SF3">
    <property type="entry name" value="SUBUNIT OF PYRUVATE:FLAVODOXIN OXIDOREDUCTASE"/>
    <property type="match status" value="1"/>
</dbReference>
<dbReference type="NCBIfam" id="NF009589">
    <property type="entry name" value="PRK13030.1"/>
    <property type="match status" value="1"/>
</dbReference>
<accession>A0A202B8P2</accession>
<dbReference type="GO" id="GO:0016903">
    <property type="term" value="F:oxidoreductase activity, acting on the aldehyde or oxo group of donors"/>
    <property type="evidence" value="ECO:0007669"/>
    <property type="project" value="InterPro"/>
</dbReference>
<dbReference type="InterPro" id="IPR002880">
    <property type="entry name" value="Pyrv_Fd/Flavodoxin_OxRdtase_N"/>
</dbReference>
<comment type="caution">
    <text evidence="4">The sequence shown here is derived from an EMBL/GenBank/DDBJ whole genome shotgun (WGS) entry which is preliminary data.</text>
</comment>
<evidence type="ECO:0000313" key="4">
    <source>
        <dbReference type="EMBL" id="OVE47818.1"/>
    </source>
</evidence>
<gene>
    <name evidence="4" type="ORF">CBW21_12250</name>
</gene>
<evidence type="ECO:0000259" key="3">
    <source>
        <dbReference type="Pfam" id="PF20169"/>
    </source>
</evidence>
<proteinExistence type="predicted"/>
<evidence type="ECO:0000256" key="1">
    <source>
        <dbReference type="ARBA" id="ARBA00023002"/>
    </source>
</evidence>
<dbReference type="InterPro" id="IPR019752">
    <property type="entry name" value="Pyrv/ketoisovalerate_OxRed_cat"/>
</dbReference>
<evidence type="ECO:0000259" key="2">
    <source>
        <dbReference type="Pfam" id="PF01558"/>
    </source>
</evidence>
<keyword evidence="5" id="KW-1185">Reference proteome</keyword>
<name>A0A202B8P2_CHRVL</name>
<dbReference type="NCBIfam" id="NF009588">
    <property type="entry name" value="PRK13029.1"/>
    <property type="match status" value="1"/>
</dbReference>
<dbReference type="EMBL" id="NHOO01000009">
    <property type="protein sequence ID" value="OVE47818.1"/>
    <property type="molecule type" value="Genomic_DNA"/>
</dbReference>
<dbReference type="Pfam" id="PF20169">
    <property type="entry name" value="DUF6537"/>
    <property type="match status" value="1"/>
</dbReference>
<dbReference type="RefSeq" id="WP_087697983.1">
    <property type="nucleotide sequence ID" value="NZ_NHOO01000009.1"/>
</dbReference>
<evidence type="ECO:0000313" key="5">
    <source>
        <dbReference type="Proteomes" id="UP000196342"/>
    </source>
</evidence>
<feature type="domain" description="DUF6537" evidence="3">
    <location>
        <begin position="943"/>
        <end position="1133"/>
    </location>
</feature>
<dbReference type="AlphaFoldDB" id="A0A202B8P2"/>
<dbReference type="Proteomes" id="UP000196342">
    <property type="component" value="Unassembled WGS sequence"/>
</dbReference>
<dbReference type="InterPro" id="IPR002869">
    <property type="entry name" value="Pyrv_flavodox_OxRed_cen"/>
</dbReference>
<feature type="domain" description="Pyruvate/ketoisovalerate oxidoreductase catalytic" evidence="2">
    <location>
        <begin position="726"/>
        <end position="911"/>
    </location>
</feature>